<dbReference type="GO" id="GO:0046677">
    <property type="term" value="P:response to antibiotic"/>
    <property type="evidence" value="ECO:0007669"/>
    <property type="project" value="UniProtKB-KW"/>
</dbReference>
<evidence type="ECO:0000256" key="5">
    <source>
        <dbReference type="ARBA" id="ARBA00022475"/>
    </source>
</evidence>
<dbReference type="InterPro" id="IPR048279">
    <property type="entry name" value="MdtK-like"/>
</dbReference>
<dbReference type="PIRSF" id="PIRSF006603">
    <property type="entry name" value="DinF"/>
    <property type="match status" value="1"/>
</dbReference>
<evidence type="ECO:0000256" key="6">
    <source>
        <dbReference type="ARBA" id="ARBA00022692"/>
    </source>
</evidence>
<dbReference type="PANTHER" id="PTHR43823:SF3">
    <property type="entry name" value="MULTIDRUG EXPORT PROTEIN MEPA"/>
    <property type="match status" value="1"/>
</dbReference>
<dbReference type="InterPro" id="IPR051327">
    <property type="entry name" value="MATE_MepA_subfamily"/>
</dbReference>
<feature type="transmembrane region" description="Helical" evidence="10">
    <location>
        <begin position="63"/>
        <end position="89"/>
    </location>
</feature>
<proteinExistence type="inferred from homology"/>
<feature type="transmembrane region" description="Helical" evidence="10">
    <location>
        <begin position="101"/>
        <end position="123"/>
    </location>
</feature>
<evidence type="ECO:0000313" key="11">
    <source>
        <dbReference type="EMBL" id="CUQ90051.1"/>
    </source>
</evidence>
<evidence type="ECO:0000256" key="2">
    <source>
        <dbReference type="ARBA" id="ARBA00008417"/>
    </source>
</evidence>
<keyword evidence="5" id="KW-1003">Cell membrane</keyword>
<keyword evidence="9" id="KW-0046">Antibiotic resistance</keyword>
<dbReference type="CDD" id="cd13143">
    <property type="entry name" value="MATE_MepA_like"/>
    <property type="match status" value="1"/>
</dbReference>
<accession>A0A175A1Z5</accession>
<dbReference type="InterPro" id="IPR045070">
    <property type="entry name" value="MATE_MepA-like"/>
</dbReference>
<keyword evidence="8 10" id="KW-0472">Membrane</keyword>
<dbReference type="GO" id="GO:0005886">
    <property type="term" value="C:plasma membrane"/>
    <property type="evidence" value="ECO:0007669"/>
    <property type="project" value="UniProtKB-SubCell"/>
</dbReference>
<feature type="transmembrane region" description="Helical" evidence="10">
    <location>
        <begin position="371"/>
        <end position="389"/>
    </location>
</feature>
<evidence type="ECO:0000256" key="4">
    <source>
        <dbReference type="ARBA" id="ARBA00022448"/>
    </source>
</evidence>
<gene>
    <name evidence="11" type="primary">mepA_17</name>
    <name evidence="11" type="ORF">ERS852492_02587</name>
</gene>
<dbReference type="AlphaFoldDB" id="A0A175A1Z5"/>
<dbReference type="PANTHER" id="PTHR43823">
    <property type="entry name" value="SPORULATION PROTEIN YKVU"/>
    <property type="match status" value="1"/>
</dbReference>
<protein>
    <recommendedName>
        <fullName evidence="3">Multidrug export protein MepA</fullName>
    </recommendedName>
</protein>
<evidence type="ECO:0000256" key="7">
    <source>
        <dbReference type="ARBA" id="ARBA00022989"/>
    </source>
</evidence>
<sequence>MNNQSATMNTKDNPLGYKKESTLLVGFAIPCIISMLVTALYNIVDQIFIGQGIGMLGNAATNIAFPLSTTCTAISLLLGIGSATNFSLYLGAGEKNESEKYAGNGIVLMALFGIFLFLVTTIFLTPMLKFFGATKDVLPYAKAYTRITAFGFPFLIANTGMSKLILADGSPRYSMISMLAGAIVNTILDPLFIFVFNMGMTGAALATITGQIISFSISLRYMFHFKTIKLNRESFIVSAAHCKKIFILGASACFNQIAMTVVQIVMNNTLSHYGAQSIYGGDIPLACAGIITKVNMIFMSFVIGISQGTQPVIGFNYGAKKYARVRKTYLLSLGAASALSLIAFACFQIFPRQIISIFGNGSDLYFKFSERYFRIYMFLTIVNGIQPVTSSFFNSIGKSQLGVFMSLTRQIIFLLPLIIIFPIFMGIDGVMYAGPIADAAAAIVCGYFTIRELKELKKLEIDLTKC</sequence>
<dbReference type="InterPro" id="IPR002528">
    <property type="entry name" value="MATE_fam"/>
</dbReference>
<feature type="transmembrane region" description="Helical" evidence="10">
    <location>
        <begin position="244"/>
        <end position="266"/>
    </location>
</feature>
<reference evidence="11 12" key="1">
    <citation type="submission" date="2015-09" db="EMBL/GenBank/DDBJ databases">
        <authorList>
            <consortium name="Pathogen Informatics"/>
        </authorList>
    </citation>
    <scope>NUCLEOTIDE SEQUENCE [LARGE SCALE GENOMIC DNA]</scope>
    <source>
        <strain evidence="11 12">2789STDY5834878</strain>
    </source>
</reference>
<evidence type="ECO:0000256" key="10">
    <source>
        <dbReference type="SAM" id="Phobius"/>
    </source>
</evidence>
<feature type="transmembrane region" description="Helical" evidence="10">
    <location>
        <begin position="202"/>
        <end position="223"/>
    </location>
</feature>
<feature type="transmembrane region" description="Helical" evidence="10">
    <location>
        <begin position="143"/>
        <end position="161"/>
    </location>
</feature>
<keyword evidence="4" id="KW-0813">Transport</keyword>
<comment type="subcellular location">
    <subcellularLocation>
        <location evidence="1">Cell membrane</location>
        <topology evidence="1">Multi-pass membrane protein</topology>
    </subcellularLocation>
</comment>
<dbReference type="RefSeq" id="WP_082426079.1">
    <property type="nucleotide sequence ID" value="NZ_CABIXW010000008.1"/>
</dbReference>
<evidence type="ECO:0000256" key="9">
    <source>
        <dbReference type="ARBA" id="ARBA00023251"/>
    </source>
</evidence>
<dbReference type="GO" id="GO:0015297">
    <property type="term" value="F:antiporter activity"/>
    <property type="evidence" value="ECO:0007669"/>
    <property type="project" value="InterPro"/>
</dbReference>
<dbReference type="Proteomes" id="UP000095780">
    <property type="component" value="Unassembled WGS sequence"/>
</dbReference>
<dbReference type="Pfam" id="PF01554">
    <property type="entry name" value="MatE"/>
    <property type="match status" value="2"/>
</dbReference>
<name>A0A175A1Z5_9FIRM</name>
<evidence type="ECO:0000256" key="1">
    <source>
        <dbReference type="ARBA" id="ARBA00004651"/>
    </source>
</evidence>
<feature type="transmembrane region" description="Helical" evidence="10">
    <location>
        <begin position="278"/>
        <end position="303"/>
    </location>
</feature>
<dbReference type="GO" id="GO:0042910">
    <property type="term" value="F:xenobiotic transmembrane transporter activity"/>
    <property type="evidence" value="ECO:0007669"/>
    <property type="project" value="InterPro"/>
</dbReference>
<dbReference type="EMBL" id="CZBV01000008">
    <property type="protein sequence ID" value="CUQ90051.1"/>
    <property type="molecule type" value="Genomic_DNA"/>
</dbReference>
<keyword evidence="6 10" id="KW-0812">Transmembrane</keyword>
<feature type="transmembrane region" description="Helical" evidence="10">
    <location>
        <begin position="173"/>
        <end position="196"/>
    </location>
</feature>
<evidence type="ECO:0000256" key="3">
    <source>
        <dbReference type="ARBA" id="ARBA00022106"/>
    </source>
</evidence>
<feature type="transmembrane region" description="Helical" evidence="10">
    <location>
        <begin position="430"/>
        <end position="450"/>
    </location>
</feature>
<evidence type="ECO:0000313" key="12">
    <source>
        <dbReference type="Proteomes" id="UP000095780"/>
    </source>
</evidence>
<evidence type="ECO:0000256" key="8">
    <source>
        <dbReference type="ARBA" id="ARBA00023136"/>
    </source>
</evidence>
<feature type="transmembrane region" description="Helical" evidence="10">
    <location>
        <begin position="21"/>
        <end position="43"/>
    </location>
</feature>
<keyword evidence="7 10" id="KW-1133">Transmembrane helix</keyword>
<organism evidence="11 12">
    <name type="scientific">Lachnospira eligens</name>
    <dbReference type="NCBI Taxonomy" id="39485"/>
    <lineage>
        <taxon>Bacteria</taxon>
        <taxon>Bacillati</taxon>
        <taxon>Bacillota</taxon>
        <taxon>Clostridia</taxon>
        <taxon>Lachnospirales</taxon>
        <taxon>Lachnospiraceae</taxon>
        <taxon>Lachnospira</taxon>
    </lineage>
</organism>
<comment type="similarity">
    <text evidence="2">Belongs to the multi antimicrobial extrusion (MATE) (TC 2.A.66.1) family. MepA subfamily.</text>
</comment>
<feature type="transmembrane region" description="Helical" evidence="10">
    <location>
        <begin position="401"/>
        <end position="424"/>
    </location>
</feature>
<feature type="transmembrane region" description="Helical" evidence="10">
    <location>
        <begin position="329"/>
        <end position="351"/>
    </location>
</feature>